<dbReference type="PANTHER" id="PTHR36714">
    <property type="entry name" value="T23E23.1"/>
    <property type="match status" value="1"/>
</dbReference>
<evidence type="ECO:0000313" key="2">
    <source>
        <dbReference type="EMBL" id="CAH2033743.1"/>
    </source>
</evidence>
<dbReference type="AlphaFoldDB" id="A0AAU9R787"/>
<feature type="transmembrane region" description="Helical" evidence="1">
    <location>
        <begin position="414"/>
        <end position="433"/>
    </location>
</feature>
<dbReference type="EMBL" id="OU466857">
    <property type="protein sequence ID" value="CAH2033743.1"/>
    <property type="molecule type" value="Genomic_DNA"/>
</dbReference>
<sequence>MQFNQLLVHCFSLTQTPKLQQSSSGAVPGGVASDSRYCLHSTDREIQQVERGVVEDEDGEGIYGTDALSISAWYGRGHENRDLWLMLMFLVLALAMRMPCLYSKCSESLNGDGVLYTSLYVESIESIEMKMNEKLSVIKLLKRAAKLLFGNIKLAFFLLLCSLPLFCFLIFFELSLQTTVSLTYQFLSKQLSFEEDLSGNDLFLQTTVSLNYQFLSQQHSFWEDLSENHLILWLIQTSLLYFLPYTFLDLLTTTTIVAASSIVYTSEKEPMRLTDLVRRSFEICQTRVRGCLITSLYVLLLSTSVFIFFFLFFLLLFFGFFSNWTKQLIIAPLLHQHQSFLDQAPVLIYAMVVLVQGTLFMYLTGKFFKWSAGWNMGLVVSVVEEDGEDGQGIYGSDALSLSALYRRGHEKRDLWMMLVFLVFSLAARIPCVYSKCNLYSSGNRVLYTGIYVGFLCVGNVLKWLACVVCYHNCKTRFLRKKADVEQQAKPPAT</sequence>
<feature type="transmembrane region" description="Helical" evidence="1">
    <location>
        <begin position="242"/>
        <end position="264"/>
    </location>
</feature>
<protein>
    <submittedName>
        <fullName evidence="2">Uncharacterized protein</fullName>
    </submittedName>
</protein>
<keyword evidence="1" id="KW-1133">Transmembrane helix</keyword>
<feature type="transmembrane region" description="Helical" evidence="1">
    <location>
        <begin position="445"/>
        <end position="470"/>
    </location>
</feature>
<keyword evidence="1" id="KW-0472">Membrane</keyword>
<evidence type="ECO:0000256" key="1">
    <source>
        <dbReference type="SAM" id="Phobius"/>
    </source>
</evidence>
<keyword evidence="1" id="KW-0812">Transmembrane</keyword>
<proteinExistence type="predicted"/>
<reference evidence="2 3" key="1">
    <citation type="submission" date="2022-03" db="EMBL/GenBank/DDBJ databases">
        <authorList>
            <person name="Nunn A."/>
            <person name="Chopra R."/>
            <person name="Nunn A."/>
            <person name="Contreras Garrido A."/>
        </authorList>
    </citation>
    <scope>NUCLEOTIDE SEQUENCE [LARGE SCALE GENOMIC DNA]</scope>
</reference>
<name>A0AAU9R787_THLAR</name>
<organism evidence="2 3">
    <name type="scientific">Thlaspi arvense</name>
    <name type="common">Field penny-cress</name>
    <dbReference type="NCBI Taxonomy" id="13288"/>
    <lineage>
        <taxon>Eukaryota</taxon>
        <taxon>Viridiplantae</taxon>
        <taxon>Streptophyta</taxon>
        <taxon>Embryophyta</taxon>
        <taxon>Tracheophyta</taxon>
        <taxon>Spermatophyta</taxon>
        <taxon>Magnoliopsida</taxon>
        <taxon>eudicotyledons</taxon>
        <taxon>Gunneridae</taxon>
        <taxon>Pentapetalae</taxon>
        <taxon>rosids</taxon>
        <taxon>malvids</taxon>
        <taxon>Brassicales</taxon>
        <taxon>Brassicaceae</taxon>
        <taxon>Thlaspideae</taxon>
        <taxon>Thlaspi</taxon>
    </lineage>
</organism>
<dbReference type="PANTHER" id="PTHR36714:SF5">
    <property type="entry name" value="TRANSMEMBRANE PROTEIN"/>
    <property type="match status" value="1"/>
</dbReference>
<keyword evidence="3" id="KW-1185">Reference proteome</keyword>
<feature type="transmembrane region" description="Helical" evidence="1">
    <location>
        <begin position="344"/>
        <end position="363"/>
    </location>
</feature>
<accession>A0AAU9R787</accession>
<feature type="transmembrane region" description="Helical" evidence="1">
    <location>
        <begin position="296"/>
        <end position="324"/>
    </location>
</feature>
<evidence type="ECO:0000313" key="3">
    <source>
        <dbReference type="Proteomes" id="UP000836841"/>
    </source>
</evidence>
<feature type="transmembrane region" description="Helical" evidence="1">
    <location>
        <begin position="148"/>
        <end position="172"/>
    </location>
</feature>
<gene>
    <name evidence="2" type="ORF">TAV2_LOCUS890</name>
</gene>
<dbReference type="Proteomes" id="UP000836841">
    <property type="component" value="Chromosome 1"/>
</dbReference>